<feature type="transmembrane region" description="Helical" evidence="1">
    <location>
        <begin position="6"/>
        <end position="25"/>
    </location>
</feature>
<dbReference type="RefSeq" id="WP_115750812.1">
    <property type="nucleotide sequence ID" value="NZ_PIOD01000021.1"/>
</dbReference>
<keyword evidence="1" id="KW-0812">Transmembrane</keyword>
<feature type="transmembrane region" description="Helical" evidence="1">
    <location>
        <begin position="63"/>
        <end position="84"/>
    </location>
</feature>
<reference evidence="3" key="1">
    <citation type="submission" date="2017-11" db="EMBL/GenBank/DDBJ databases">
        <authorList>
            <person name="Zhu W."/>
        </authorList>
    </citation>
    <scope>NUCLEOTIDE SEQUENCE [LARGE SCALE GENOMIC DNA]</scope>
    <source>
        <strain evidence="3">CAU 1051</strain>
    </source>
</reference>
<dbReference type="AlphaFoldDB" id="A0A3D8PJT6"/>
<feature type="transmembrane region" description="Helical" evidence="1">
    <location>
        <begin position="90"/>
        <end position="111"/>
    </location>
</feature>
<comment type="caution">
    <text evidence="2">The sequence shown here is derived from an EMBL/GenBank/DDBJ whole genome shotgun (WGS) entry which is preliminary data.</text>
</comment>
<keyword evidence="1" id="KW-1133">Transmembrane helix</keyword>
<keyword evidence="1" id="KW-0472">Membrane</keyword>
<keyword evidence="3" id="KW-1185">Reference proteome</keyword>
<evidence type="ECO:0000313" key="3">
    <source>
        <dbReference type="Proteomes" id="UP000256520"/>
    </source>
</evidence>
<organism evidence="2 3">
    <name type="scientific">Oceanobacillus chungangensis</name>
    <dbReference type="NCBI Taxonomy" id="1229152"/>
    <lineage>
        <taxon>Bacteria</taxon>
        <taxon>Bacillati</taxon>
        <taxon>Bacillota</taxon>
        <taxon>Bacilli</taxon>
        <taxon>Bacillales</taxon>
        <taxon>Bacillaceae</taxon>
        <taxon>Oceanobacillus</taxon>
    </lineage>
</organism>
<accession>A0A3D8PJT6</accession>
<name>A0A3D8PJT6_9BACI</name>
<proteinExistence type="predicted"/>
<evidence type="ECO:0008006" key="4">
    <source>
        <dbReference type="Google" id="ProtNLM"/>
    </source>
</evidence>
<dbReference type="OrthoDB" id="2436848at2"/>
<protein>
    <recommendedName>
        <fullName evidence="4">DUF5673 domain-containing protein</fullName>
    </recommendedName>
</protein>
<sequence length="195" mass="23377">MELFIEIFFAVIILFWIYRFALILVKMKRKIILPNSDDELAVIRKFPQKIINPPTFSKQIGGIITYVLIFLYVIIMFIVGQFFLEFYWSLYLLLMLPILQFSNILNMFAIIEEGIICGARFIGWRKIKSFEFATIDFDHRFYGYSIEVNNQYEMIIKTRFETFPCIITSEEMMEKLRSILYQHNVRELELAENEL</sequence>
<dbReference type="EMBL" id="PIOD01000021">
    <property type="protein sequence ID" value="RDW15932.1"/>
    <property type="molecule type" value="Genomic_DNA"/>
</dbReference>
<evidence type="ECO:0000313" key="2">
    <source>
        <dbReference type="EMBL" id="RDW15932.1"/>
    </source>
</evidence>
<dbReference type="Proteomes" id="UP000256520">
    <property type="component" value="Unassembled WGS sequence"/>
</dbReference>
<gene>
    <name evidence="2" type="ORF">CWR45_15665</name>
</gene>
<evidence type="ECO:0000256" key="1">
    <source>
        <dbReference type="SAM" id="Phobius"/>
    </source>
</evidence>